<dbReference type="AlphaFoldDB" id="A0A395XLN6"/>
<dbReference type="Proteomes" id="UP000266376">
    <property type="component" value="Unassembled WGS sequence"/>
</dbReference>
<sequence length="72" mass="8405">MRGDPLMPCTQRKARILLKEGKAVIYKYNPFTIQLTHGSQFLLPVYWICQGIWIGFQLSSHDQHPRECESDL</sequence>
<evidence type="ECO:0000313" key="5">
    <source>
        <dbReference type="Proteomes" id="UP000284962"/>
    </source>
</evidence>
<evidence type="ECO:0000313" key="3">
    <source>
        <dbReference type="EMBL" id="RHA02291.1"/>
    </source>
</evidence>
<evidence type="ECO:0000313" key="4">
    <source>
        <dbReference type="Proteomes" id="UP000266376"/>
    </source>
</evidence>
<evidence type="ECO:0000259" key="1">
    <source>
        <dbReference type="Pfam" id="PF14239"/>
    </source>
</evidence>
<protein>
    <recommendedName>
        <fullName evidence="1">RRXRR domain-containing protein</fullName>
    </recommendedName>
</protein>
<name>A0A395XLN6_9FIRM</name>
<dbReference type="InterPro" id="IPR025938">
    <property type="entry name" value="RRXRR_dom"/>
</dbReference>
<evidence type="ECO:0000313" key="2">
    <source>
        <dbReference type="EMBL" id="RGW51898.1"/>
    </source>
</evidence>
<dbReference type="EMBL" id="QSAJ01000026">
    <property type="protein sequence ID" value="RGW51898.1"/>
    <property type="molecule type" value="Genomic_DNA"/>
</dbReference>
<gene>
    <name evidence="3" type="ORF">DW957_01275</name>
    <name evidence="2" type="ORF">DWV67_10930</name>
</gene>
<accession>A0A395XLN6</accession>
<feature type="domain" description="RRXRR" evidence="1">
    <location>
        <begin position="3"/>
        <end position="39"/>
    </location>
</feature>
<organism evidence="2 4">
    <name type="scientific">Dorea formicigenerans</name>
    <dbReference type="NCBI Taxonomy" id="39486"/>
    <lineage>
        <taxon>Bacteria</taxon>
        <taxon>Bacillati</taxon>
        <taxon>Bacillota</taxon>
        <taxon>Clostridia</taxon>
        <taxon>Lachnospirales</taxon>
        <taxon>Lachnospiraceae</taxon>
        <taxon>Dorea</taxon>
    </lineage>
</organism>
<reference evidence="4 5" key="1">
    <citation type="submission" date="2018-08" db="EMBL/GenBank/DDBJ databases">
        <title>A genome reference for cultivated species of the human gut microbiota.</title>
        <authorList>
            <person name="Zou Y."/>
            <person name="Xue W."/>
            <person name="Luo G."/>
        </authorList>
    </citation>
    <scope>NUCLEOTIDE SEQUENCE [LARGE SCALE GENOMIC DNA]</scope>
    <source>
        <strain evidence="2 4">AF12-11</strain>
        <strain evidence="3 5">AM46-16</strain>
    </source>
</reference>
<dbReference type="EMBL" id="QSEW01000001">
    <property type="protein sequence ID" value="RHA02291.1"/>
    <property type="molecule type" value="Genomic_DNA"/>
</dbReference>
<comment type="caution">
    <text evidence="2">The sequence shown here is derived from an EMBL/GenBank/DDBJ whole genome shotgun (WGS) entry which is preliminary data.</text>
</comment>
<proteinExistence type="predicted"/>
<dbReference type="Proteomes" id="UP000284962">
    <property type="component" value="Unassembled WGS sequence"/>
</dbReference>
<dbReference type="Pfam" id="PF14239">
    <property type="entry name" value="RRXRR"/>
    <property type="match status" value="1"/>
</dbReference>